<evidence type="ECO:0000313" key="2">
    <source>
        <dbReference type="EMBL" id="CAB4132495.1"/>
    </source>
</evidence>
<keyword evidence="1" id="KW-1133">Transmembrane helix</keyword>
<feature type="transmembrane region" description="Helical" evidence="1">
    <location>
        <begin position="6"/>
        <end position="27"/>
    </location>
</feature>
<name>A0A6J5LEM5_9CAUD</name>
<proteinExistence type="predicted"/>
<gene>
    <name evidence="2" type="ORF">UFOVP256_42</name>
</gene>
<protein>
    <submittedName>
        <fullName evidence="2">Uncharacterized protein</fullName>
    </submittedName>
</protein>
<dbReference type="EMBL" id="LR796263">
    <property type="protein sequence ID" value="CAB4132495.1"/>
    <property type="molecule type" value="Genomic_DNA"/>
</dbReference>
<organism evidence="2">
    <name type="scientific">uncultured Caudovirales phage</name>
    <dbReference type="NCBI Taxonomy" id="2100421"/>
    <lineage>
        <taxon>Viruses</taxon>
        <taxon>Duplodnaviria</taxon>
        <taxon>Heunggongvirae</taxon>
        <taxon>Uroviricota</taxon>
        <taxon>Caudoviricetes</taxon>
        <taxon>Peduoviridae</taxon>
        <taxon>Maltschvirus</taxon>
        <taxon>Maltschvirus maltsch</taxon>
    </lineage>
</organism>
<sequence length="59" mass="6953">MQLDTVLRKAVFLGFIAMTIFNILLVYQCKIYSERVEKTKIAYNQIVFELESKLHARSK</sequence>
<keyword evidence="1" id="KW-0812">Transmembrane</keyword>
<evidence type="ECO:0000256" key="1">
    <source>
        <dbReference type="SAM" id="Phobius"/>
    </source>
</evidence>
<accession>A0A6J5LEM5</accession>
<keyword evidence="1" id="KW-0472">Membrane</keyword>
<reference evidence="2" key="1">
    <citation type="submission" date="2020-04" db="EMBL/GenBank/DDBJ databases">
        <authorList>
            <person name="Chiriac C."/>
            <person name="Salcher M."/>
            <person name="Ghai R."/>
            <person name="Kavagutti S V."/>
        </authorList>
    </citation>
    <scope>NUCLEOTIDE SEQUENCE</scope>
</reference>